<accession>A0A7S2R6V2</accession>
<feature type="domain" description="KOW" evidence="11">
    <location>
        <begin position="109"/>
        <end position="138"/>
    </location>
</feature>
<dbReference type="NCBIfam" id="TIGR01079">
    <property type="entry name" value="rplX_bact"/>
    <property type="match status" value="1"/>
</dbReference>
<dbReference type="GO" id="GO:0003735">
    <property type="term" value="F:structural constituent of ribosome"/>
    <property type="evidence" value="ECO:0007669"/>
    <property type="project" value="InterPro"/>
</dbReference>
<dbReference type="EMBL" id="HBHK01000479">
    <property type="protein sequence ID" value="CAD9662367.1"/>
    <property type="molecule type" value="Transcribed_RNA"/>
</dbReference>
<reference evidence="13" key="1">
    <citation type="submission" date="2021-01" db="EMBL/GenBank/DDBJ databases">
        <authorList>
            <person name="Corre E."/>
            <person name="Pelletier E."/>
            <person name="Niang G."/>
            <person name="Scheremetjew M."/>
            <person name="Finn R."/>
            <person name="Kale V."/>
            <person name="Holt S."/>
            <person name="Cochrane G."/>
            <person name="Meng A."/>
            <person name="Brown T."/>
            <person name="Cohen L."/>
        </authorList>
    </citation>
    <scope>NUCLEOTIDE SEQUENCE</scope>
    <source>
        <strain evidence="13">NY070348D</strain>
    </source>
</reference>
<dbReference type="CDD" id="cd06089">
    <property type="entry name" value="KOW_RPL26"/>
    <property type="match status" value="1"/>
</dbReference>
<evidence type="ECO:0000256" key="6">
    <source>
        <dbReference type="ARBA" id="ARBA00022640"/>
    </source>
</evidence>
<dbReference type="Gene3D" id="2.30.30.30">
    <property type="match status" value="1"/>
</dbReference>
<evidence type="ECO:0000256" key="9">
    <source>
        <dbReference type="ARBA" id="ARBA00035282"/>
    </source>
</evidence>
<comment type="subcellular location">
    <subcellularLocation>
        <location evidence="2">Plastid</location>
        <location evidence="2">Chloroplast</location>
    </subcellularLocation>
</comment>
<organism evidence="13">
    <name type="scientific">Mucochytrium quahogii</name>
    <dbReference type="NCBI Taxonomy" id="96639"/>
    <lineage>
        <taxon>Eukaryota</taxon>
        <taxon>Sar</taxon>
        <taxon>Stramenopiles</taxon>
        <taxon>Bigyra</taxon>
        <taxon>Labyrinthulomycetes</taxon>
        <taxon>Thraustochytrida</taxon>
        <taxon>Thraustochytriidae</taxon>
        <taxon>Mucochytrium</taxon>
    </lineage>
</organism>
<dbReference type="InterPro" id="IPR014722">
    <property type="entry name" value="Rib_uL2_dom2"/>
</dbReference>
<evidence type="ECO:0000313" key="13">
    <source>
        <dbReference type="EMBL" id="CAD9662367.1"/>
    </source>
</evidence>
<dbReference type="InterPro" id="IPR008991">
    <property type="entry name" value="Translation_prot_SH3-like_sf"/>
</dbReference>
<feature type="domain" description="Large ribosomal subunit protein uL24 C-terminal" evidence="12">
    <location>
        <begin position="157"/>
        <end position="205"/>
    </location>
</feature>
<comment type="similarity">
    <text evidence="3">Belongs to the universal ribosomal protein uL24 family.</text>
</comment>
<dbReference type="GO" id="GO:0006412">
    <property type="term" value="P:translation"/>
    <property type="evidence" value="ECO:0007669"/>
    <property type="project" value="InterPro"/>
</dbReference>
<keyword evidence="8" id="KW-0687">Ribonucleoprotein</keyword>
<proteinExistence type="inferred from homology"/>
<comment type="function">
    <text evidence="1">One of two assembly initiator proteins, it binds directly to the 5'-end of the 23S rRNA, where it nucleates assembly of the 50S subunit.</text>
</comment>
<comment type="subunit">
    <text evidence="4">Part of the 50S ribosomal subunit.</text>
</comment>
<dbReference type="Pfam" id="PF17136">
    <property type="entry name" value="ribosomal_L24"/>
    <property type="match status" value="1"/>
</dbReference>
<dbReference type="Pfam" id="PF00467">
    <property type="entry name" value="KOW"/>
    <property type="match status" value="1"/>
</dbReference>
<gene>
    <name evidence="13" type="ORF">QSP1433_LOCUS300</name>
</gene>
<protein>
    <recommendedName>
        <fullName evidence="9">Large ribosomal subunit protein uL24c</fullName>
    </recommendedName>
</protein>
<dbReference type="SUPFAM" id="SSF50104">
    <property type="entry name" value="Translation proteins SH3-like domain"/>
    <property type="match status" value="1"/>
</dbReference>
<dbReference type="GO" id="GO:0009507">
    <property type="term" value="C:chloroplast"/>
    <property type="evidence" value="ECO:0007669"/>
    <property type="project" value="UniProtKB-SubCell"/>
</dbReference>
<dbReference type="PANTHER" id="PTHR12903">
    <property type="entry name" value="MITOCHONDRIAL RIBOSOMAL PROTEIN L24"/>
    <property type="match status" value="1"/>
</dbReference>
<keyword evidence="7" id="KW-0689">Ribosomal protein</keyword>
<evidence type="ECO:0000256" key="10">
    <source>
        <dbReference type="SAM" id="MobiDB-lite"/>
    </source>
</evidence>
<dbReference type="InterPro" id="IPR057264">
    <property type="entry name" value="Ribosomal_uL24_C"/>
</dbReference>
<evidence type="ECO:0000256" key="2">
    <source>
        <dbReference type="ARBA" id="ARBA00004229"/>
    </source>
</evidence>
<keyword evidence="5" id="KW-0150">Chloroplast</keyword>
<dbReference type="AlphaFoldDB" id="A0A7S2R6V2"/>
<evidence type="ECO:0000256" key="7">
    <source>
        <dbReference type="ARBA" id="ARBA00022980"/>
    </source>
</evidence>
<name>A0A7S2R6V2_9STRA</name>
<dbReference type="GO" id="GO:0005840">
    <property type="term" value="C:ribosome"/>
    <property type="evidence" value="ECO:0007669"/>
    <property type="project" value="UniProtKB-KW"/>
</dbReference>
<evidence type="ECO:0000256" key="8">
    <source>
        <dbReference type="ARBA" id="ARBA00023274"/>
    </source>
</evidence>
<evidence type="ECO:0000256" key="4">
    <source>
        <dbReference type="ARBA" id="ARBA00011838"/>
    </source>
</evidence>
<feature type="region of interest" description="Disordered" evidence="10">
    <location>
        <begin position="211"/>
        <end position="232"/>
    </location>
</feature>
<evidence type="ECO:0000256" key="1">
    <source>
        <dbReference type="ARBA" id="ARBA00004072"/>
    </source>
</evidence>
<evidence type="ECO:0000259" key="12">
    <source>
        <dbReference type="Pfam" id="PF17136"/>
    </source>
</evidence>
<dbReference type="InterPro" id="IPR041988">
    <property type="entry name" value="Ribosomal_uL24_KOW"/>
</dbReference>
<evidence type="ECO:0000259" key="11">
    <source>
        <dbReference type="Pfam" id="PF00467"/>
    </source>
</evidence>
<dbReference type="InterPro" id="IPR003256">
    <property type="entry name" value="Ribosomal_uL24"/>
</dbReference>
<dbReference type="GO" id="GO:1990904">
    <property type="term" value="C:ribonucleoprotein complex"/>
    <property type="evidence" value="ECO:0007669"/>
    <property type="project" value="UniProtKB-KW"/>
</dbReference>
<evidence type="ECO:0000256" key="3">
    <source>
        <dbReference type="ARBA" id="ARBA00010618"/>
    </source>
</evidence>
<sequence>MLSRVLGAGRASSPLVRCVGALSVDHCRTIKTTRKGDEPEYIRKEGHRWNGRLVKKMTDRQKFTRMMRRGELNWNDQKDRKIIGKWRERLRTQPKEEHPHKTRRIFQYDNVILVAGPEYGKTGQVLKIDYERNTILVKGCNIGEVTEYSSTKGEYTETKERPMDYSWVNLVDPADGKACQTSFKYLENGSELDKVRVSKRSGKRIDYPIIPEDERTDGDGFELFPFNSKTDTDPDVVLQATYEGR</sequence>
<keyword evidence="6" id="KW-0934">Plastid</keyword>
<dbReference type="GO" id="GO:0003723">
    <property type="term" value="F:RNA binding"/>
    <property type="evidence" value="ECO:0007669"/>
    <property type="project" value="InterPro"/>
</dbReference>
<dbReference type="InterPro" id="IPR005824">
    <property type="entry name" value="KOW"/>
</dbReference>
<evidence type="ECO:0000256" key="5">
    <source>
        <dbReference type="ARBA" id="ARBA00022528"/>
    </source>
</evidence>